<comment type="similarity">
    <text evidence="8">Belongs to the glutamate 5-kinase family.</text>
</comment>
<evidence type="ECO:0000256" key="8">
    <source>
        <dbReference type="HAMAP-Rule" id="MF_00456"/>
    </source>
</evidence>
<dbReference type="InterPro" id="IPR002478">
    <property type="entry name" value="PUA"/>
</dbReference>
<feature type="binding site" evidence="8">
    <location>
        <position position="15"/>
    </location>
    <ligand>
        <name>ATP</name>
        <dbReference type="ChEBI" id="CHEBI:30616"/>
    </ligand>
</feature>
<dbReference type="Proteomes" id="UP000033514">
    <property type="component" value="Unassembled WGS sequence"/>
</dbReference>
<dbReference type="FunFam" id="3.40.1160.10:FF:000018">
    <property type="entry name" value="Glutamate 5-kinase"/>
    <property type="match status" value="1"/>
</dbReference>
<sequence>MSADALAPYRRITIKIGSALLVDKSGKLRKAWLDDLAEDIAALKAEGRDIVVVSSGAIALGRGLLDLSAVSLTLEQSQAAASAGQIALSQAWAEALGRHSIVTGQILITPNITEERRYYLNARTTVTTLLGLGAIPIFNENDSVATAEIRYGDNDRLSARVATMIESDCLVLLSDIDGLYTAPPAKDPNAQHIPVVEAITPAIEAMAGGAASHLSRGGMTTKVEAGKIATLAGTAMIIAKGTEMHPLKTLTEGGRHTLFHPARSRAQARKRWIMGTLTVAGTLQVDAGATSALKQGRSLLPIGVTKVSGDFERGDTVAIVDPDGREIARGLVGLDSEDARLAMGKRSSTVVELLGIGSRTELIHRDNLVLTAAVEEMNS</sequence>
<feature type="binding site" evidence="8">
    <location>
        <position position="142"/>
    </location>
    <ligand>
        <name>substrate</name>
    </ligand>
</feature>
<keyword evidence="1 8" id="KW-0963">Cytoplasm</keyword>
<dbReference type="STRING" id="361041.VW35_10770"/>
<dbReference type="Gene3D" id="2.30.130.10">
    <property type="entry name" value="PUA domain"/>
    <property type="match status" value="1"/>
</dbReference>
<dbReference type="InterPro" id="IPR019797">
    <property type="entry name" value="Glutamate_5-kinase_CS"/>
</dbReference>
<dbReference type="UniPathway" id="UPA00098">
    <property type="reaction ID" value="UER00359"/>
</dbReference>
<dbReference type="InterPro" id="IPR041739">
    <property type="entry name" value="G5K_ProB"/>
</dbReference>
<dbReference type="InterPro" id="IPR036974">
    <property type="entry name" value="PUA_sf"/>
</dbReference>
<keyword evidence="4 8" id="KW-0808">Transferase</keyword>
<accession>A0A0F5LBI7</accession>
<dbReference type="GO" id="GO:0005524">
    <property type="term" value="F:ATP binding"/>
    <property type="evidence" value="ECO:0007669"/>
    <property type="project" value="UniProtKB-KW"/>
</dbReference>
<dbReference type="PIRSF" id="PIRSF000729">
    <property type="entry name" value="GK"/>
    <property type="match status" value="1"/>
</dbReference>
<dbReference type="EMBL" id="LAJG01000021">
    <property type="protein sequence ID" value="KKB78987.1"/>
    <property type="molecule type" value="Genomic_DNA"/>
</dbReference>
<feature type="binding site" evidence="8">
    <location>
        <position position="55"/>
    </location>
    <ligand>
        <name>substrate</name>
    </ligand>
</feature>
<comment type="pathway">
    <text evidence="8">Amino-acid biosynthesis; L-proline biosynthesis; L-glutamate 5-semialdehyde from L-glutamate: step 1/2.</text>
</comment>
<keyword evidence="11" id="KW-1185">Reference proteome</keyword>
<evidence type="ECO:0000256" key="3">
    <source>
        <dbReference type="ARBA" id="ARBA00022650"/>
    </source>
</evidence>
<dbReference type="RefSeq" id="WP_046143092.1">
    <property type="nucleotide sequence ID" value="NZ_LAJG01000021.1"/>
</dbReference>
<dbReference type="SUPFAM" id="SSF88697">
    <property type="entry name" value="PUA domain-like"/>
    <property type="match status" value="1"/>
</dbReference>
<feature type="domain" description="PUA" evidence="9">
    <location>
        <begin position="281"/>
        <end position="363"/>
    </location>
</feature>
<dbReference type="Pfam" id="PF01472">
    <property type="entry name" value="PUA"/>
    <property type="match status" value="1"/>
</dbReference>
<keyword evidence="6 8" id="KW-0418">Kinase</keyword>
<dbReference type="Gene3D" id="3.40.1160.10">
    <property type="entry name" value="Acetylglutamate kinase-like"/>
    <property type="match status" value="1"/>
</dbReference>
<dbReference type="Pfam" id="PF00696">
    <property type="entry name" value="AA_kinase"/>
    <property type="match status" value="1"/>
</dbReference>
<protein>
    <recommendedName>
        <fullName evidence="8">Glutamate 5-kinase</fullName>
        <ecNumber evidence="8">2.7.2.11</ecNumber>
    </recommendedName>
    <alternativeName>
        <fullName evidence="8">Gamma-glutamyl kinase</fullName>
        <shortName evidence="8">GK</shortName>
    </alternativeName>
</protein>
<dbReference type="NCBIfam" id="TIGR01027">
    <property type="entry name" value="proB"/>
    <property type="match status" value="1"/>
</dbReference>
<dbReference type="PROSITE" id="PS50890">
    <property type="entry name" value="PUA"/>
    <property type="match status" value="1"/>
</dbReference>
<dbReference type="InterPro" id="IPR005715">
    <property type="entry name" value="Glu_5kinase/COase_Synthase"/>
</dbReference>
<dbReference type="SMART" id="SM00359">
    <property type="entry name" value="PUA"/>
    <property type="match status" value="1"/>
</dbReference>
<dbReference type="SUPFAM" id="SSF53633">
    <property type="entry name" value="Carbamate kinase-like"/>
    <property type="match status" value="1"/>
</dbReference>
<evidence type="ECO:0000256" key="1">
    <source>
        <dbReference type="ARBA" id="ARBA00022490"/>
    </source>
</evidence>
<evidence type="ECO:0000256" key="2">
    <source>
        <dbReference type="ARBA" id="ARBA00022605"/>
    </source>
</evidence>
<dbReference type="InterPro" id="IPR001048">
    <property type="entry name" value="Asp/Glu/Uridylate_kinase"/>
</dbReference>
<dbReference type="GO" id="GO:0004349">
    <property type="term" value="F:glutamate 5-kinase activity"/>
    <property type="evidence" value="ECO:0007669"/>
    <property type="project" value="UniProtKB-UniRule"/>
</dbReference>
<comment type="subcellular location">
    <subcellularLocation>
        <location evidence="8">Cytoplasm</location>
    </subcellularLocation>
</comment>
<keyword evidence="7 8" id="KW-0067">ATP-binding</keyword>
<name>A0A0F5LBI7_9HYPH</name>
<dbReference type="PANTHER" id="PTHR43654">
    <property type="entry name" value="GLUTAMATE 5-KINASE"/>
    <property type="match status" value="1"/>
</dbReference>
<dbReference type="AlphaFoldDB" id="A0A0F5LBI7"/>
<dbReference type="InterPro" id="IPR036393">
    <property type="entry name" value="AceGlu_kinase-like_sf"/>
</dbReference>
<dbReference type="InterPro" id="IPR011529">
    <property type="entry name" value="Glu_5kinase"/>
</dbReference>
<evidence type="ECO:0000259" key="9">
    <source>
        <dbReference type="SMART" id="SM00359"/>
    </source>
</evidence>
<evidence type="ECO:0000313" key="11">
    <source>
        <dbReference type="Proteomes" id="UP000033514"/>
    </source>
</evidence>
<comment type="function">
    <text evidence="8">Catalyzes the transfer of a phosphate group to glutamate to form L-glutamate 5-phosphate.</text>
</comment>
<dbReference type="EC" id="2.7.2.11" evidence="8"/>
<dbReference type="GO" id="GO:0055129">
    <property type="term" value="P:L-proline biosynthetic process"/>
    <property type="evidence" value="ECO:0007669"/>
    <property type="project" value="UniProtKB-UniRule"/>
</dbReference>
<reference evidence="10 11" key="1">
    <citation type="submission" date="2015-03" db="EMBL/GenBank/DDBJ databases">
        <authorList>
            <person name="Hassan Y.I."/>
            <person name="Lepp D."/>
            <person name="Zhou T."/>
        </authorList>
    </citation>
    <scope>NUCLEOTIDE SEQUENCE [LARGE SCALE GENOMIC DNA]</scope>
    <source>
        <strain evidence="10 11">GH2-10</strain>
    </source>
</reference>
<dbReference type="GO" id="GO:0003723">
    <property type="term" value="F:RNA binding"/>
    <property type="evidence" value="ECO:0007669"/>
    <property type="project" value="InterPro"/>
</dbReference>
<dbReference type="PROSITE" id="PS00902">
    <property type="entry name" value="GLUTAMATE_5_KINASE"/>
    <property type="match status" value="1"/>
</dbReference>
<gene>
    <name evidence="8" type="primary">proB</name>
    <name evidence="10" type="ORF">VW35_10770</name>
</gene>
<comment type="catalytic activity">
    <reaction evidence="8">
        <text>L-glutamate + ATP = L-glutamyl 5-phosphate + ADP</text>
        <dbReference type="Rhea" id="RHEA:14877"/>
        <dbReference type="ChEBI" id="CHEBI:29985"/>
        <dbReference type="ChEBI" id="CHEBI:30616"/>
        <dbReference type="ChEBI" id="CHEBI:58274"/>
        <dbReference type="ChEBI" id="CHEBI:456216"/>
        <dbReference type="EC" id="2.7.2.11"/>
    </reaction>
</comment>
<dbReference type="HAMAP" id="MF_00456">
    <property type="entry name" value="ProB"/>
    <property type="match status" value="1"/>
</dbReference>
<evidence type="ECO:0000256" key="5">
    <source>
        <dbReference type="ARBA" id="ARBA00022741"/>
    </source>
</evidence>
<dbReference type="CDD" id="cd21157">
    <property type="entry name" value="PUA_G5K"/>
    <property type="match status" value="1"/>
</dbReference>
<keyword evidence="3 8" id="KW-0641">Proline biosynthesis</keyword>
<dbReference type="OrthoDB" id="9804434at2"/>
<dbReference type="PRINTS" id="PR00474">
    <property type="entry name" value="GLU5KINASE"/>
</dbReference>
<comment type="caution">
    <text evidence="8">Lacks conserved residue(s) required for the propagation of feature annotation.</text>
</comment>
<proteinExistence type="inferred from homology"/>
<dbReference type="InterPro" id="IPR015947">
    <property type="entry name" value="PUA-like_sf"/>
</dbReference>
<dbReference type="InterPro" id="IPR001057">
    <property type="entry name" value="Glu/AcGlu_kinase"/>
</dbReference>
<dbReference type="FunFam" id="2.30.130.10:FF:000007">
    <property type="entry name" value="Glutamate 5-kinase"/>
    <property type="match status" value="1"/>
</dbReference>
<evidence type="ECO:0000256" key="6">
    <source>
        <dbReference type="ARBA" id="ARBA00022777"/>
    </source>
</evidence>
<keyword evidence="5 8" id="KW-0547">Nucleotide-binding</keyword>
<feature type="binding site" evidence="8">
    <location>
        <begin position="174"/>
        <end position="175"/>
    </location>
    <ligand>
        <name>ATP</name>
        <dbReference type="ChEBI" id="CHEBI:30616"/>
    </ligand>
</feature>
<dbReference type="CDD" id="cd04242">
    <property type="entry name" value="AAK_G5K_ProB"/>
    <property type="match status" value="1"/>
</dbReference>
<keyword evidence="2 8" id="KW-0028">Amino-acid biosynthesis</keyword>
<dbReference type="GO" id="GO:0005829">
    <property type="term" value="C:cytosol"/>
    <property type="evidence" value="ECO:0007669"/>
    <property type="project" value="TreeGrafter"/>
</dbReference>
<dbReference type="PANTHER" id="PTHR43654:SF1">
    <property type="entry name" value="ISOPENTENYL PHOSPHATE KINASE"/>
    <property type="match status" value="1"/>
</dbReference>
<organism evidence="10 11">
    <name type="scientific">Devosia soli</name>
    <dbReference type="NCBI Taxonomy" id="361041"/>
    <lineage>
        <taxon>Bacteria</taxon>
        <taxon>Pseudomonadati</taxon>
        <taxon>Pseudomonadota</taxon>
        <taxon>Alphaproteobacteria</taxon>
        <taxon>Hyphomicrobiales</taxon>
        <taxon>Devosiaceae</taxon>
        <taxon>Devosia</taxon>
    </lineage>
</organism>
<comment type="caution">
    <text evidence="10">The sequence shown here is derived from an EMBL/GenBank/DDBJ whole genome shotgun (WGS) entry which is preliminary data.</text>
</comment>
<evidence type="ECO:0000256" key="7">
    <source>
        <dbReference type="ARBA" id="ARBA00022840"/>
    </source>
</evidence>
<evidence type="ECO:0000313" key="10">
    <source>
        <dbReference type="EMBL" id="KKB78987.1"/>
    </source>
</evidence>
<evidence type="ECO:0000256" key="4">
    <source>
        <dbReference type="ARBA" id="ARBA00022679"/>
    </source>
</evidence>
<feature type="binding site" evidence="8">
    <location>
        <position position="154"/>
    </location>
    <ligand>
        <name>substrate</name>
    </ligand>
</feature>
<dbReference type="PATRIC" id="fig|361041.3.peg.1520"/>